<accession>A0A165HE02</accession>
<name>A0A165HE02_9BASI</name>
<dbReference type="EMBL" id="KV423943">
    <property type="protein sequence ID" value="KZT59175.1"/>
    <property type="molecule type" value="Genomic_DNA"/>
</dbReference>
<protein>
    <submittedName>
        <fullName evidence="1">Uncharacterized protein</fullName>
    </submittedName>
</protein>
<proteinExistence type="predicted"/>
<reference evidence="1 2" key="1">
    <citation type="journal article" date="2016" name="Mol. Biol. Evol.">
        <title>Comparative Genomics of Early-Diverging Mushroom-Forming Fungi Provides Insights into the Origins of Lignocellulose Decay Capabilities.</title>
        <authorList>
            <person name="Nagy L.G."/>
            <person name="Riley R."/>
            <person name="Tritt A."/>
            <person name="Adam C."/>
            <person name="Daum C."/>
            <person name="Floudas D."/>
            <person name="Sun H."/>
            <person name="Yadav J.S."/>
            <person name="Pangilinan J."/>
            <person name="Larsson K.H."/>
            <person name="Matsuura K."/>
            <person name="Barry K."/>
            <person name="Labutti K."/>
            <person name="Kuo R."/>
            <person name="Ohm R.A."/>
            <person name="Bhattacharya S.S."/>
            <person name="Shirouzu T."/>
            <person name="Yoshinaga Y."/>
            <person name="Martin F.M."/>
            <person name="Grigoriev I.V."/>
            <person name="Hibbett D.S."/>
        </authorList>
    </citation>
    <scope>NUCLEOTIDE SEQUENCE [LARGE SCALE GENOMIC DNA]</scope>
    <source>
        <strain evidence="1 2">HHB12733</strain>
    </source>
</reference>
<dbReference type="OrthoDB" id="3266451at2759"/>
<evidence type="ECO:0000313" key="1">
    <source>
        <dbReference type="EMBL" id="KZT59175.1"/>
    </source>
</evidence>
<evidence type="ECO:0000313" key="2">
    <source>
        <dbReference type="Proteomes" id="UP000076842"/>
    </source>
</evidence>
<dbReference type="AlphaFoldDB" id="A0A165HE02"/>
<organism evidence="1 2">
    <name type="scientific">Calocera cornea HHB12733</name>
    <dbReference type="NCBI Taxonomy" id="1353952"/>
    <lineage>
        <taxon>Eukaryota</taxon>
        <taxon>Fungi</taxon>
        <taxon>Dikarya</taxon>
        <taxon>Basidiomycota</taxon>
        <taxon>Agaricomycotina</taxon>
        <taxon>Dacrymycetes</taxon>
        <taxon>Dacrymycetales</taxon>
        <taxon>Dacrymycetaceae</taxon>
        <taxon>Calocera</taxon>
    </lineage>
</organism>
<dbReference type="Proteomes" id="UP000076842">
    <property type="component" value="Unassembled WGS sequence"/>
</dbReference>
<gene>
    <name evidence="1" type="ORF">CALCODRAFT_493974</name>
</gene>
<sequence length="615" mass="66865">MHGSGTSMDAAEARARLLSRAAQLTSELGEMLDSLGSTSRPADPASSSHLQLPHLSTQLSTALHSLGEKRNLALSPICRLPDDLLLLIFLVPSSQRTLALAQRSFALTVSAVCTRWRALALSCAPLWACLRFVSGGGVMRPAWQHLHLSDPEDIADLWNPLQRELRSERLFLERAKLAPLTVQLDLSRGNTGVSLPAHPDVPQIPADFPTFAPRIEDLKLSAVPYQGENVLDLYSQVLASVRSSVRLLELSLYVPAPVFTLDFFAHPFPRLEALAMSMIPVRGSIALPALAHIRSLELQTATALLDPPGLRSLLASAPELRALRLQTHIAFPPDLGFTPASELQRTHVPRVRLPNLRTLHWEVAKWAHLPLEMLDAPCLAELTLVVENGIGRNMHDDFNTTLRSFLGEDSTVRELALKGIPAECALTMFFNLLHVTSLALGDCSPKLVLGLGPDGGATVAPGLGIPQAHVLGILAPLAPPLVQGGPSSSAQTPPWYDGVLRTLRGLRDSGSSELAGYADDPQHPLLPRLEVVDIWQSADAPVLDELLALISIRKQLSSTSDIRHVKLGMGMSPNEWLAAGDNVDTIRQMAEQVETLQSGRFCSDKEAEDWVSRWK</sequence>
<keyword evidence="2" id="KW-1185">Reference proteome</keyword>
<dbReference type="STRING" id="1353952.A0A165HE02"/>
<dbReference type="InParanoid" id="A0A165HE02"/>